<dbReference type="CDD" id="cd00082">
    <property type="entry name" value="HisKA"/>
    <property type="match status" value="1"/>
</dbReference>
<dbReference type="InterPro" id="IPR003594">
    <property type="entry name" value="HATPase_dom"/>
</dbReference>
<evidence type="ECO:0000256" key="7">
    <source>
        <dbReference type="ARBA" id="ARBA00022840"/>
    </source>
</evidence>
<dbReference type="Gene3D" id="1.10.10.60">
    <property type="entry name" value="Homeodomain-like"/>
    <property type="match status" value="1"/>
</dbReference>
<evidence type="ECO:0000256" key="3">
    <source>
        <dbReference type="ARBA" id="ARBA00022553"/>
    </source>
</evidence>
<dbReference type="SUPFAM" id="SSF55874">
    <property type="entry name" value="ATPase domain of HSP90 chaperone/DNA topoisomerase II/histidine kinase"/>
    <property type="match status" value="1"/>
</dbReference>
<evidence type="ECO:0000256" key="1">
    <source>
        <dbReference type="ARBA" id="ARBA00000085"/>
    </source>
</evidence>
<dbReference type="SUPFAM" id="SSF46689">
    <property type="entry name" value="Homeodomain-like"/>
    <property type="match status" value="1"/>
</dbReference>
<dbReference type="Pfam" id="PF00512">
    <property type="entry name" value="HisKA"/>
    <property type="match status" value="1"/>
</dbReference>
<evidence type="ECO:0000256" key="10">
    <source>
        <dbReference type="ARBA" id="ARBA00023125"/>
    </source>
</evidence>
<dbReference type="InterPro" id="IPR036097">
    <property type="entry name" value="HisK_dim/P_sf"/>
</dbReference>
<dbReference type="InterPro" id="IPR004358">
    <property type="entry name" value="Sig_transdc_His_kin-like_C"/>
</dbReference>
<name>A0A3B1CBT7_9ZZZZ</name>
<dbReference type="InterPro" id="IPR011123">
    <property type="entry name" value="Y_Y_Y"/>
</dbReference>
<keyword evidence="7" id="KW-0067">ATP-binding</keyword>
<dbReference type="Pfam" id="PF00072">
    <property type="entry name" value="Response_reg"/>
    <property type="match status" value="1"/>
</dbReference>
<keyword evidence="4" id="KW-0808">Transferase</keyword>
<dbReference type="GO" id="GO:0043565">
    <property type="term" value="F:sequence-specific DNA binding"/>
    <property type="evidence" value="ECO:0007669"/>
    <property type="project" value="InterPro"/>
</dbReference>
<evidence type="ECO:0000313" key="15">
    <source>
        <dbReference type="EMBL" id="VAX20240.1"/>
    </source>
</evidence>
<dbReference type="EMBL" id="UOGD01000162">
    <property type="protein sequence ID" value="VAX20240.1"/>
    <property type="molecule type" value="Genomic_DNA"/>
</dbReference>
<dbReference type="SUPFAM" id="SSF47384">
    <property type="entry name" value="Homodimeric domain of signal transducing histidine kinase"/>
    <property type="match status" value="1"/>
</dbReference>
<reference evidence="15" key="1">
    <citation type="submission" date="2018-06" db="EMBL/GenBank/DDBJ databases">
        <authorList>
            <person name="Zhirakovskaya E."/>
        </authorList>
    </citation>
    <scope>NUCLEOTIDE SEQUENCE</scope>
</reference>
<keyword evidence="3" id="KW-0597">Phosphoprotein</keyword>
<dbReference type="InterPro" id="IPR011006">
    <property type="entry name" value="CheY-like_superfamily"/>
</dbReference>
<dbReference type="Pfam" id="PF07494">
    <property type="entry name" value="Reg_prop"/>
    <property type="match status" value="4"/>
</dbReference>
<evidence type="ECO:0000259" key="12">
    <source>
        <dbReference type="PROSITE" id="PS01124"/>
    </source>
</evidence>
<dbReference type="FunFam" id="3.30.565.10:FF:000037">
    <property type="entry name" value="Hybrid sensor histidine kinase/response regulator"/>
    <property type="match status" value="1"/>
</dbReference>
<dbReference type="PANTHER" id="PTHR43547">
    <property type="entry name" value="TWO-COMPONENT HISTIDINE KINASE"/>
    <property type="match status" value="1"/>
</dbReference>
<dbReference type="InterPro" id="IPR011110">
    <property type="entry name" value="Reg_prop"/>
</dbReference>
<dbReference type="InterPro" id="IPR015943">
    <property type="entry name" value="WD40/YVTN_repeat-like_dom_sf"/>
</dbReference>
<protein>
    <recommendedName>
        <fullName evidence="2">histidine kinase</fullName>
        <ecNumber evidence="2">2.7.13.3</ecNumber>
    </recommendedName>
</protein>
<dbReference type="InterPro" id="IPR013783">
    <property type="entry name" value="Ig-like_fold"/>
</dbReference>
<dbReference type="InterPro" id="IPR005467">
    <property type="entry name" value="His_kinase_dom"/>
</dbReference>
<proteinExistence type="predicted"/>
<evidence type="ECO:0000256" key="6">
    <source>
        <dbReference type="ARBA" id="ARBA00022777"/>
    </source>
</evidence>
<keyword evidence="8" id="KW-0902">Two-component regulatory system</keyword>
<dbReference type="GO" id="GO:0003700">
    <property type="term" value="F:DNA-binding transcription factor activity"/>
    <property type="evidence" value="ECO:0007669"/>
    <property type="project" value="InterPro"/>
</dbReference>
<dbReference type="FunFam" id="1.10.287.130:FF:000045">
    <property type="entry name" value="Two-component system sensor histidine kinase/response regulator"/>
    <property type="match status" value="1"/>
</dbReference>
<dbReference type="GO" id="GO:0005524">
    <property type="term" value="F:ATP binding"/>
    <property type="evidence" value="ECO:0007669"/>
    <property type="project" value="UniProtKB-KW"/>
</dbReference>
<dbReference type="Gene3D" id="2.130.10.10">
    <property type="entry name" value="YVTN repeat-like/Quinoprotein amine dehydrogenase"/>
    <property type="match status" value="4"/>
</dbReference>
<dbReference type="PROSITE" id="PS50109">
    <property type="entry name" value="HIS_KIN"/>
    <property type="match status" value="1"/>
</dbReference>
<keyword evidence="10" id="KW-0238">DNA-binding</keyword>
<dbReference type="Gene3D" id="2.60.40.10">
    <property type="entry name" value="Immunoglobulins"/>
    <property type="match status" value="1"/>
</dbReference>
<accession>A0A3B1CBT7</accession>
<evidence type="ECO:0000256" key="5">
    <source>
        <dbReference type="ARBA" id="ARBA00022741"/>
    </source>
</evidence>
<dbReference type="FunFam" id="2.60.40.10:FF:000791">
    <property type="entry name" value="Two-component system sensor histidine kinase/response regulator"/>
    <property type="match status" value="1"/>
</dbReference>
<dbReference type="SUPFAM" id="SSF52172">
    <property type="entry name" value="CheY-like"/>
    <property type="match status" value="1"/>
</dbReference>
<dbReference type="SMART" id="SM00388">
    <property type="entry name" value="HisKA"/>
    <property type="match status" value="1"/>
</dbReference>
<dbReference type="Pfam" id="PF12833">
    <property type="entry name" value="HTH_18"/>
    <property type="match status" value="1"/>
</dbReference>
<dbReference type="InterPro" id="IPR036890">
    <property type="entry name" value="HATPase_C_sf"/>
</dbReference>
<keyword evidence="6" id="KW-0418">Kinase</keyword>
<dbReference type="Gene3D" id="3.40.50.2300">
    <property type="match status" value="1"/>
</dbReference>
<gene>
    <name evidence="15" type="ORF">MNBD_IGNAVI01-757</name>
</gene>
<feature type="domain" description="HTH araC/xylS-type" evidence="12">
    <location>
        <begin position="1313"/>
        <end position="1412"/>
    </location>
</feature>
<dbReference type="PROSITE" id="PS01124">
    <property type="entry name" value="HTH_ARAC_FAMILY_2"/>
    <property type="match status" value="1"/>
</dbReference>
<comment type="catalytic activity">
    <reaction evidence="1">
        <text>ATP + protein L-histidine = ADP + protein N-phospho-L-histidine.</text>
        <dbReference type="EC" id="2.7.13.3"/>
    </reaction>
</comment>
<dbReference type="SUPFAM" id="SSF63829">
    <property type="entry name" value="Calcium-dependent phosphotriesterase"/>
    <property type="match status" value="2"/>
</dbReference>
<evidence type="ECO:0000259" key="13">
    <source>
        <dbReference type="PROSITE" id="PS50109"/>
    </source>
</evidence>
<dbReference type="SMART" id="SM00342">
    <property type="entry name" value="HTH_ARAC"/>
    <property type="match status" value="1"/>
</dbReference>
<sequence>MKPIKSFHIICNYEFKLFGVGNCLNATGHIFVKHLLLLFLISNCSIINAQSNENNFKKINIEIDGEEVFDVNAITQDHQGYMWMATNLGLIRYNGLEGKKYYNKVIDSTSFEFYDIKTLFTDYQGNIWIGATYGLSKYNPDCDCIQQYPSINEDISSTKIRSFTEDKNKNVWIGTIGGGLFRYERESDSFTRFLHKPSDSINVINDNIIHLLADHNNNLWIGTNSYNSKRGSGLIRFNISTGNVKRFLHEPTNPNSLVDNRITALYEDQQGQILIGTYKCGLHIYDSKSESLIRVNYDENKPNQLHAPYTEDNVYGRDPFVRLIHQDQNGGYWISTTGGGINYFNATSKTTRNYSLNLINPQLLWSFFEDKQGNLWIGSIWGGGLFKADPYERKYNLNPNFRNASYVYESPLSPGFLWVINRQEGLGKMNLATNKTTKYVHSKDNSKSIGHNWVRSAYQESKNILWVGLGLGGVEGVGQGNGGVDRMDIETETFTHFKLTRNDDALDNFSYTVYSIVEDHERFLWLGAGIGGLFRSDEDKKGFKHFSILKPGDTLRKVIINRVFFDSNGDLWASDFNNQGTLYLFNRQEGQFNPFLKGFKATNFLIDEHGWYLISTWDKGLLHLNPMDGNFIQYTKKDGLPNNKMVNIAKANEGFYWIGTSMGPAKFDAETGKFSTVDLPKGRYNLGILKTNNGQIFLASNYGLISFYPDHVIGNPFPPDVILESIQVTGNSFNLLSTKSNKSELLLSHKQNDLTFEYAGLHYSDPTKNQYRYMLEPYDSSWIDAISQRTARYTNLNPGEYTFQVIASNSDGVWNEQGASLKIIIAPPWWQTWWAYTIYILSIIFSIYVIRRYELSRIQLKNQLKLESVTSKKLRELDQVKSRFFANISHEFRTPLTLILGQISSLISDTLDSKIKSKLEVANRNARRLLHLINQLLDLSKIESGSMKLKSVRADIVSFTKNIFYSFESLAKEKNISLNCKCEYNSIEIDFEPDKLEKVFLNLLSNAFKFTSEGGEIEIAINCTPLSIVDNKLNKDRFVEITISDSGIGIPAENIPHLFDRFYQVDNSTTREHQGTGIGLALSKELIELHGGKIRVESKSGEGSTFIVQLPFEKCELTHSESPIVEAELSEPTKNNVVETNDLLIKTEKDMPSTKTSDNEKTGKEIILVVEDNSDVRNYIAEQLINDFQVIEANDGQEGIIQAKKRIPDLIITDVMMPKVDGYQLTTDLKQDEKTSHIPIIMLTAKAALDNKIEGLEIGADDYLIKPFNSEELLVRVKNLIATRRQLRRQFSKATIIKPSDVTTVSMDQQFLQKVLNAVDKHIEDEQFGVDKLAEKANMSVSQLNRKLGALIDQPAGRLIRSMRLQRAADLLKKESGTIAEICYQVGFNDQTSFTRAFKKQFGESPSKYKIKLTK</sequence>
<dbReference type="SMART" id="SM00448">
    <property type="entry name" value="REC"/>
    <property type="match status" value="1"/>
</dbReference>
<evidence type="ECO:0000256" key="2">
    <source>
        <dbReference type="ARBA" id="ARBA00012438"/>
    </source>
</evidence>
<keyword evidence="5" id="KW-0547">Nucleotide-binding</keyword>
<keyword evidence="9" id="KW-0805">Transcription regulation</keyword>
<evidence type="ECO:0000256" key="9">
    <source>
        <dbReference type="ARBA" id="ARBA00023015"/>
    </source>
</evidence>
<dbReference type="Gene3D" id="3.30.565.10">
    <property type="entry name" value="Histidine kinase-like ATPase, C-terminal domain"/>
    <property type="match status" value="1"/>
</dbReference>
<dbReference type="InterPro" id="IPR001789">
    <property type="entry name" value="Sig_transdc_resp-reg_receiver"/>
</dbReference>
<dbReference type="CDD" id="cd17574">
    <property type="entry name" value="REC_OmpR"/>
    <property type="match status" value="1"/>
</dbReference>
<dbReference type="Gene3D" id="1.10.287.130">
    <property type="match status" value="1"/>
</dbReference>
<evidence type="ECO:0000259" key="14">
    <source>
        <dbReference type="PROSITE" id="PS50110"/>
    </source>
</evidence>
<keyword evidence="11" id="KW-0804">Transcription</keyword>
<dbReference type="PANTHER" id="PTHR43547:SF2">
    <property type="entry name" value="HYBRID SIGNAL TRANSDUCTION HISTIDINE KINASE C"/>
    <property type="match status" value="1"/>
</dbReference>
<dbReference type="InterPro" id="IPR018062">
    <property type="entry name" value="HTH_AraC-typ_CS"/>
</dbReference>
<dbReference type="CDD" id="cd16922">
    <property type="entry name" value="HATPase_EvgS-ArcB-TorS-like"/>
    <property type="match status" value="1"/>
</dbReference>
<dbReference type="EC" id="2.7.13.3" evidence="2"/>
<evidence type="ECO:0000256" key="8">
    <source>
        <dbReference type="ARBA" id="ARBA00023012"/>
    </source>
</evidence>
<dbReference type="InterPro" id="IPR009057">
    <property type="entry name" value="Homeodomain-like_sf"/>
</dbReference>
<dbReference type="PRINTS" id="PR00344">
    <property type="entry name" value="BCTRLSENSOR"/>
</dbReference>
<dbReference type="GO" id="GO:0000155">
    <property type="term" value="F:phosphorelay sensor kinase activity"/>
    <property type="evidence" value="ECO:0007669"/>
    <property type="project" value="InterPro"/>
</dbReference>
<dbReference type="PROSITE" id="PS50110">
    <property type="entry name" value="RESPONSE_REGULATORY"/>
    <property type="match status" value="1"/>
</dbReference>
<dbReference type="InterPro" id="IPR003661">
    <property type="entry name" value="HisK_dim/P_dom"/>
</dbReference>
<evidence type="ECO:0000256" key="4">
    <source>
        <dbReference type="ARBA" id="ARBA00022679"/>
    </source>
</evidence>
<evidence type="ECO:0000256" key="11">
    <source>
        <dbReference type="ARBA" id="ARBA00023163"/>
    </source>
</evidence>
<feature type="domain" description="Histidine kinase" evidence="13">
    <location>
        <begin position="887"/>
        <end position="1114"/>
    </location>
</feature>
<dbReference type="Pfam" id="PF07495">
    <property type="entry name" value="Y_Y_Y"/>
    <property type="match status" value="1"/>
</dbReference>
<dbReference type="SMART" id="SM00387">
    <property type="entry name" value="HATPase_c"/>
    <property type="match status" value="1"/>
</dbReference>
<organism evidence="15">
    <name type="scientific">hydrothermal vent metagenome</name>
    <dbReference type="NCBI Taxonomy" id="652676"/>
    <lineage>
        <taxon>unclassified sequences</taxon>
        <taxon>metagenomes</taxon>
        <taxon>ecological metagenomes</taxon>
    </lineage>
</organism>
<dbReference type="Pfam" id="PF02518">
    <property type="entry name" value="HATPase_c"/>
    <property type="match status" value="1"/>
</dbReference>
<dbReference type="PROSITE" id="PS00041">
    <property type="entry name" value="HTH_ARAC_FAMILY_1"/>
    <property type="match status" value="1"/>
</dbReference>
<feature type="domain" description="Response regulatory" evidence="14">
    <location>
        <begin position="1166"/>
        <end position="1281"/>
    </location>
</feature>
<dbReference type="InterPro" id="IPR018060">
    <property type="entry name" value="HTH_AraC"/>
</dbReference>